<comment type="catalytic activity">
    <reaction evidence="13">
        <text>a ubiquinone + NADH + 5 H(+)(in) = a ubiquinol + NAD(+) + 4 H(+)(out)</text>
        <dbReference type="Rhea" id="RHEA:29091"/>
        <dbReference type="Rhea" id="RHEA-COMP:9565"/>
        <dbReference type="Rhea" id="RHEA-COMP:9566"/>
        <dbReference type="ChEBI" id="CHEBI:15378"/>
        <dbReference type="ChEBI" id="CHEBI:16389"/>
        <dbReference type="ChEBI" id="CHEBI:17976"/>
        <dbReference type="ChEBI" id="CHEBI:57540"/>
        <dbReference type="ChEBI" id="CHEBI:57945"/>
        <dbReference type="EC" id="7.1.1.2"/>
    </reaction>
</comment>
<dbReference type="Pfam" id="PF00146">
    <property type="entry name" value="NADHdh"/>
    <property type="match status" value="1"/>
</dbReference>
<keyword evidence="12" id="KW-0520">NAD</keyword>
<dbReference type="GO" id="GO:0003954">
    <property type="term" value="F:NADH dehydrogenase activity"/>
    <property type="evidence" value="ECO:0007669"/>
    <property type="project" value="TreeGrafter"/>
</dbReference>
<evidence type="ECO:0000256" key="13">
    <source>
        <dbReference type="RuleBase" id="RU000473"/>
    </source>
</evidence>
<reference evidence="15" key="2">
    <citation type="journal article" date="2014" name="BMC Genomics">
        <title>Fragmented mitochondrial genomes of the rat lice, Polyplax asiatica and Polyplax spinulosa: intra-genus variation in fragmentation pattern and a possible link between the extent of fragmentation and the length of life cycle.</title>
        <authorList>
            <person name="Dong W.G."/>
            <person name="Song S."/>
            <person name="Jin D.C."/>
            <person name="Guo X.G."/>
            <person name="Shao R."/>
        </authorList>
    </citation>
    <scope>NUCLEOTIDE SEQUENCE</scope>
</reference>
<dbReference type="InterPro" id="IPR018086">
    <property type="entry name" value="NADH_UbQ_OxRdtase_su1_CS"/>
</dbReference>
<evidence type="ECO:0000256" key="4">
    <source>
        <dbReference type="ARBA" id="ARBA00021009"/>
    </source>
</evidence>
<feature type="transmembrane region" description="Helical" evidence="14">
    <location>
        <begin position="171"/>
        <end position="190"/>
    </location>
</feature>
<evidence type="ECO:0000256" key="9">
    <source>
        <dbReference type="ARBA" id="ARBA00023075"/>
    </source>
</evidence>
<evidence type="ECO:0000256" key="7">
    <source>
        <dbReference type="ARBA" id="ARBA00022792"/>
    </source>
</evidence>
<accession>V9PXD5</accession>
<keyword evidence="11 14" id="KW-0472">Membrane</keyword>
<feature type="transmembrane region" description="Helical" evidence="14">
    <location>
        <begin position="240"/>
        <end position="260"/>
    </location>
</feature>
<evidence type="ECO:0000256" key="3">
    <source>
        <dbReference type="ARBA" id="ARBA00010535"/>
    </source>
</evidence>
<keyword evidence="7" id="KW-0999">Mitochondrion inner membrane</keyword>
<evidence type="ECO:0000256" key="11">
    <source>
        <dbReference type="ARBA" id="ARBA00023136"/>
    </source>
</evidence>
<feature type="transmembrane region" description="Helical" evidence="14">
    <location>
        <begin position="102"/>
        <end position="122"/>
    </location>
</feature>
<evidence type="ECO:0000256" key="6">
    <source>
        <dbReference type="ARBA" id="ARBA00022692"/>
    </source>
</evidence>
<name>V9PXD5_9NEOP</name>
<gene>
    <name evidence="15" type="primary">nad1</name>
</gene>
<dbReference type="PANTHER" id="PTHR11432:SF3">
    <property type="entry name" value="NADH-UBIQUINONE OXIDOREDUCTASE CHAIN 1"/>
    <property type="match status" value="1"/>
</dbReference>
<keyword evidence="6 12" id="KW-0812">Transmembrane</keyword>
<evidence type="ECO:0000256" key="8">
    <source>
        <dbReference type="ARBA" id="ARBA00022989"/>
    </source>
</evidence>
<organism evidence="15">
    <name type="scientific">Polyplax asiatica</name>
    <dbReference type="NCBI Taxonomy" id="1425297"/>
    <lineage>
        <taxon>Eukaryota</taxon>
        <taxon>Metazoa</taxon>
        <taxon>Ecdysozoa</taxon>
        <taxon>Arthropoda</taxon>
        <taxon>Hexapoda</taxon>
        <taxon>Insecta</taxon>
        <taxon>Pterygota</taxon>
        <taxon>Neoptera</taxon>
        <taxon>Paraneoptera</taxon>
        <taxon>Psocodea</taxon>
        <taxon>Troctomorpha</taxon>
        <taxon>Phthiraptera</taxon>
        <taxon>Anoplura</taxon>
        <taxon>Polyplacidae</taxon>
        <taxon>Polyplax</taxon>
    </lineage>
</organism>
<feature type="transmembrane region" description="Helical" evidence="14">
    <location>
        <begin position="7"/>
        <end position="24"/>
    </location>
</feature>
<dbReference type="GO" id="GO:0009060">
    <property type="term" value="P:aerobic respiration"/>
    <property type="evidence" value="ECO:0007669"/>
    <property type="project" value="TreeGrafter"/>
</dbReference>
<dbReference type="InterPro" id="IPR001694">
    <property type="entry name" value="NADH_UbQ_OxRdtase_su1/FPO"/>
</dbReference>
<keyword evidence="8 14" id="KW-1133">Transmembrane helix</keyword>
<dbReference type="PANTHER" id="PTHR11432">
    <property type="entry name" value="NADH DEHYDROGENASE SUBUNIT 1"/>
    <property type="match status" value="1"/>
</dbReference>
<evidence type="ECO:0000313" key="15">
    <source>
        <dbReference type="EMBL" id="AHB85662.1"/>
    </source>
</evidence>
<feature type="transmembrane region" description="Helical" evidence="14">
    <location>
        <begin position="280"/>
        <end position="297"/>
    </location>
</feature>
<dbReference type="EC" id="7.1.1.2" evidence="13"/>
<evidence type="ECO:0000256" key="2">
    <source>
        <dbReference type="ARBA" id="ARBA00004448"/>
    </source>
</evidence>
<proteinExistence type="inferred from homology"/>
<evidence type="ECO:0000256" key="12">
    <source>
        <dbReference type="RuleBase" id="RU000471"/>
    </source>
</evidence>
<dbReference type="PROSITE" id="PS00668">
    <property type="entry name" value="COMPLEX1_ND1_2"/>
    <property type="match status" value="1"/>
</dbReference>
<evidence type="ECO:0000256" key="1">
    <source>
        <dbReference type="ARBA" id="ARBA00003257"/>
    </source>
</evidence>
<reference evidence="15" key="1">
    <citation type="submission" date="2013-09" db="EMBL/GenBank/DDBJ databases">
        <authorList>
            <person name="Dong W.-G."/>
            <person name="Song S."/>
            <person name="Jin D.-C."/>
            <person name="Guo X.-G."/>
            <person name="Shao R."/>
        </authorList>
    </citation>
    <scope>NUCLEOTIDE SEQUENCE</scope>
</reference>
<keyword evidence="5" id="KW-0813">Transport</keyword>
<feature type="transmembrane region" description="Helical" evidence="14">
    <location>
        <begin position="210"/>
        <end position="233"/>
    </location>
</feature>
<protein>
    <recommendedName>
        <fullName evidence="4 13">NADH-ubiquinone oxidoreductase chain 1</fullName>
        <ecNumber evidence="13">7.1.1.2</ecNumber>
    </recommendedName>
</protein>
<feature type="transmembrane region" description="Helical" evidence="14">
    <location>
        <begin position="70"/>
        <end position="90"/>
    </location>
</feature>
<evidence type="ECO:0000256" key="10">
    <source>
        <dbReference type="ARBA" id="ARBA00023128"/>
    </source>
</evidence>
<comment type="subcellular location">
    <subcellularLocation>
        <location evidence="2 12">Mitochondrion inner membrane</location>
        <topology evidence="2 12">Multi-pass membrane protein</topology>
    </subcellularLocation>
</comment>
<keyword evidence="10 13" id="KW-0496">Mitochondrion</keyword>
<dbReference type="EMBL" id="KF647761">
    <property type="protein sequence ID" value="AHB85662.1"/>
    <property type="molecule type" value="Genomic_DNA"/>
</dbReference>
<sequence length="298" mass="32602">MEKFLPLLISLLAVLIMVAFFTLFERKFLGILQTRSGPSKVGFWGLLQPFSDMLKLVTKTTPSPGKGLPAGYLLGPFGMLILSGLVFAFLPFKFSKENEFSAVTVLMVLSVSSFPLIISGWFSRSKYSVLGSLRSVSQHISFEIPLSTSIISIVILNQTSSIHEILIHSGVWVSFFCPTLPVLMTLSLSAEASRLPFDLPESESELVSGYSIEYGGAMFTIIFLAEACSLLLLSGLFSSLLSGSISPPLSLSLLFLAVWARGVLPRVRYDLMMEVCWVELVPMALSTLWLCAMALCTS</sequence>
<evidence type="ECO:0000256" key="14">
    <source>
        <dbReference type="SAM" id="Phobius"/>
    </source>
</evidence>
<comment type="function">
    <text evidence="1">Core subunit of the mitochondrial membrane respiratory chain NADH dehydrogenase (Complex I) that is believed to belong to the minimal assembly required for catalysis. Complex I functions in the transfer of electrons from NADH to the respiratory chain. The immediate electron acceptor for the enzyme is believed to be ubiquinone.</text>
</comment>
<dbReference type="AlphaFoldDB" id="V9PXD5"/>
<dbReference type="GO" id="GO:0008137">
    <property type="term" value="F:NADH dehydrogenase (ubiquinone) activity"/>
    <property type="evidence" value="ECO:0007669"/>
    <property type="project" value="UniProtKB-EC"/>
</dbReference>
<comment type="similarity">
    <text evidence="3 12">Belongs to the complex I subunit 1 family.</text>
</comment>
<keyword evidence="9 13" id="KW-0830">Ubiquinone</keyword>
<dbReference type="GO" id="GO:0005743">
    <property type="term" value="C:mitochondrial inner membrane"/>
    <property type="evidence" value="ECO:0007669"/>
    <property type="project" value="UniProtKB-SubCell"/>
</dbReference>
<evidence type="ECO:0000256" key="5">
    <source>
        <dbReference type="ARBA" id="ARBA00022448"/>
    </source>
</evidence>
<geneLocation type="mitochondrion" evidence="15"/>